<feature type="transmembrane region" description="Helical" evidence="2">
    <location>
        <begin position="428"/>
        <end position="448"/>
    </location>
</feature>
<feature type="compositionally biased region" description="Polar residues" evidence="1">
    <location>
        <begin position="110"/>
        <end position="127"/>
    </location>
</feature>
<sequence length="554" mass="60865">MSTLQSDPYAVLGVPKDATINVIKVRYRKLILKVHPDRYEGSHKQTASEEFQRVQTAYEILVNGDRRERYDAQVELQLRREASEKVARRSSERPLGEGERIGRVPDQILDDQSSSHGTSSNDGTSLSAYAPSVEEVDEHERSLIVRSSSDGCPGAASSPVHRATSAAIRETRLAAVHALQAVQRPVAELGSSARVLSVVLVRGPLDLTPADQVTQRSKAIQGSGDARGSDDKIGDDDPVPSAADSSTLSSQRTQLTQPPTHLEICVNRSPMVVRLGEITITDALGRTLVGTDVHLFNKIREKYNEFRRQGLHNLFYRPSGIHYVRFGVQAHAQQVDIYETPDALPPSTEVQDGRYHYHECPLTVFPPMPSRTFLQYYRGHAPDCASRSNLFCTRLPKKLGSSMQSSGAGIDDLSFGWGVHISEGPNKAVLSGLAAVLILFSFFVSVVYDIVAHGKESGFAIGQWIVAAGTAIMGAAYFHLADQHALWRSLPWPTPGHGHDLTLASSQVRLGVSTEGAEAIIGDYNNGRRIYRLKFWEKAGDHSILRFAILFITK</sequence>
<keyword evidence="2" id="KW-0812">Transmembrane</keyword>
<dbReference type="PROSITE" id="PS50076">
    <property type="entry name" value="DNAJ_2"/>
    <property type="match status" value="1"/>
</dbReference>
<organism evidence="4 5">
    <name type="scientific">Zymoseptoria tritici ST99CH_1A5</name>
    <dbReference type="NCBI Taxonomy" id="1276529"/>
    <lineage>
        <taxon>Eukaryota</taxon>
        <taxon>Fungi</taxon>
        <taxon>Dikarya</taxon>
        <taxon>Ascomycota</taxon>
        <taxon>Pezizomycotina</taxon>
        <taxon>Dothideomycetes</taxon>
        <taxon>Dothideomycetidae</taxon>
        <taxon>Mycosphaerellales</taxon>
        <taxon>Mycosphaerellaceae</taxon>
        <taxon>Zymoseptoria</taxon>
    </lineage>
</organism>
<dbReference type="CDD" id="cd06257">
    <property type="entry name" value="DnaJ"/>
    <property type="match status" value="1"/>
</dbReference>
<keyword evidence="2" id="KW-0472">Membrane</keyword>
<dbReference type="Gene3D" id="1.10.287.110">
    <property type="entry name" value="DnaJ domain"/>
    <property type="match status" value="1"/>
</dbReference>
<dbReference type="InterPro" id="IPR036869">
    <property type="entry name" value="J_dom_sf"/>
</dbReference>
<dbReference type="PANTHER" id="PTHR24074">
    <property type="entry name" value="CO-CHAPERONE PROTEIN DJLA"/>
    <property type="match status" value="1"/>
</dbReference>
<evidence type="ECO:0000256" key="2">
    <source>
        <dbReference type="SAM" id="Phobius"/>
    </source>
</evidence>
<dbReference type="Pfam" id="PF00226">
    <property type="entry name" value="DnaJ"/>
    <property type="match status" value="1"/>
</dbReference>
<feature type="compositionally biased region" description="Low complexity" evidence="1">
    <location>
        <begin position="239"/>
        <end position="257"/>
    </location>
</feature>
<keyword evidence="2" id="KW-1133">Transmembrane helix</keyword>
<feature type="transmembrane region" description="Helical" evidence="2">
    <location>
        <begin position="460"/>
        <end position="480"/>
    </location>
</feature>
<feature type="region of interest" description="Disordered" evidence="1">
    <location>
        <begin position="80"/>
        <end position="141"/>
    </location>
</feature>
<dbReference type="InterPro" id="IPR018253">
    <property type="entry name" value="DnaJ_domain_CS"/>
</dbReference>
<protein>
    <recommendedName>
        <fullName evidence="3">J domain-containing protein</fullName>
    </recommendedName>
</protein>
<evidence type="ECO:0000259" key="3">
    <source>
        <dbReference type="PROSITE" id="PS50076"/>
    </source>
</evidence>
<dbReference type="InterPro" id="IPR050817">
    <property type="entry name" value="DjlA_DnaK_co-chaperone"/>
</dbReference>
<dbReference type="Proteomes" id="UP000215453">
    <property type="component" value="Chromosome 1"/>
</dbReference>
<feature type="region of interest" description="Disordered" evidence="1">
    <location>
        <begin position="212"/>
        <end position="261"/>
    </location>
</feature>
<accession>A0A1Y6L7G3</accession>
<evidence type="ECO:0000313" key="4">
    <source>
        <dbReference type="EMBL" id="SMY20416.1"/>
    </source>
</evidence>
<evidence type="ECO:0000256" key="1">
    <source>
        <dbReference type="SAM" id="MobiDB-lite"/>
    </source>
</evidence>
<feature type="domain" description="J" evidence="3">
    <location>
        <begin position="7"/>
        <end position="74"/>
    </location>
</feature>
<evidence type="ECO:0000313" key="5">
    <source>
        <dbReference type="Proteomes" id="UP000215453"/>
    </source>
</evidence>
<feature type="compositionally biased region" description="Basic and acidic residues" evidence="1">
    <location>
        <begin position="80"/>
        <end position="103"/>
    </location>
</feature>
<name>A0A1Y6L7G3_ZYMTR</name>
<dbReference type="AlphaFoldDB" id="A0A1Y6L7G3"/>
<proteinExistence type="predicted"/>
<dbReference type="InterPro" id="IPR001623">
    <property type="entry name" value="DnaJ_domain"/>
</dbReference>
<reference evidence="4 5" key="1">
    <citation type="submission" date="2016-10" db="EMBL/GenBank/DDBJ databases">
        <authorList>
            <person name="Varghese N."/>
        </authorList>
    </citation>
    <scope>NUCLEOTIDE SEQUENCE [LARGE SCALE GENOMIC DNA]</scope>
</reference>
<dbReference type="SMART" id="SM00271">
    <property type="entry name" value="DnaJ"/>
    <property type="match status" value="1"/>
</dbReference>
<dbReference type="PRINTS" id="PR00625">
    <property type="entry name" value="JDOMAIN"/>
</dbReference>
<dbReference type="PROSITE" id="PS00636">
    <property type="entry name" value="DNAJ_1"/>
    <property type="match status" value="1"/>
</dbReference>
<gene>
    <name evidence="4" type="ORF">ZT1A5_G1851</name>
</gene>
<dbReference type="SUPFAM" id="SSF46565">
    <property type="entry name" value="Chaperone J-domain"/>
    <property type="match status" value="1"/>
</dbReference>
<dbReference type="EMBL" id="LT882676">
    <property type="protein sequence ID" value="SMY20416.1"/>
    <property type="molecule type" value="Genomic_DNA"/>
</dbReference>